<evidence type="ECO:0000256" key="4">
    <source>
        <dbReference type="SAM" id="MobiDB-lite"/>
    </source>
</evidence>
<dbReference type="Pfam" id="PF04278">
    <property type="entry name" value="Tic22"/>
    <property type="match status" value="1"/>
</dbReference>
<evidence type="ECO:0000256" key="3">
    <source>
        <dbReference type="ARBA" id="ARBA00022640"/>
    </source>
</evidence>
<evidence type="ECO:0000313" key="5">
    <source>
        <dbReference type="EMBL" id="CAE0721335.1"/>
    </source>
</evidence>
<dbReference type="GO" id="GO:0015031">
    <property type="term" value="P:protein transport"/>
    <property type="evidence" value="ECO:0007669"/>
    <property type="project" value="InterPro"/>
</dbReference>
<dbReference type="EMBL" id="HBIX01019963">
    <property type="protein sequence ID" value="CAE0721335.1"/>
    <property type="molecule type" value="Transcribed_RNA"/>
</dbReference>
<comment type="subcellular location">
    <subcellularLocation>
        <location evidence="1">Plastid</location>
        <location evidence="1">Chloroplast</location>
    </subcellularLocation>
</comment>
<organism evidence="5">
    <name type="scientific">Pseudo-nitzschia australis</name>
    <dbReference type="NCBI Taxonomy" id="44445"/>
    <lineage>
        <taxon>Eukaryota</taxon>
        <taxon>Sar</taxon>
        <taxon>Stramenopiles</taxon>
        <taxon>Ochrophyta</taxon>
        <taxon>Bacillariophyta</taxon>
        <taxon>Bacillariophyceae</taxon>
        <taxon>Bacillariophycidae</taxon>
        <taxon>Bacillariales</taxon>
        <taxon>Bacillariaceae</taxon>
        <taxon>Pseudo-nitzschia</taxon>
    </lineage>
</organism>
<evidence type="ECO:0000256" key="2">
    <source>
        <dbReference type="ARBA" id="ARBA00022528"/>
    </source>
</evidence>
<accession>A0A7S4ELR7</accession>
<dbReference type="PANTHER" id="PTHR33926">
    <property type="entry name" value="PROTEIN TIC 22, CHLOROPLASTIC"/>
    <property type="match status" value="1"/>
</dbReference>
<proteinExistence type="predicted"/>
<dbReference type="Gene3D" id="3.40.1350.100">
    <property type="match status" value="1"/>
</dbReference>
<dbReference type="InterPro" id="IPR007378">
    <property type="entry name" value="Tic22-like"/>
</dbReference>
<dbReference type="AlphaFoldDB" id="A0A7S4ELR7"/>
<name>A0A7S4ELR7_9STRA</name>
<protein>
    <submittedName>
        <fullName evidence="5">Uncharacterized protein</fullName>
    </submittedName>
</protein>
<dbReference type="PANTHER" id="PTHR33926:SF4">
    <property type="entry name" value="PROTEIN TIC 22, CHLOROPLASTIC"/>
    <property type="match status" value="1"/>
</dbReference>
<feature type="region of interest" description="Disordered" evidence="4">
    <location>
        <begin position="279"/>
        <end position="333"/>
    </location>
</feature>
<reference evidence="5" key="1">
    <citation type="submission" date="2021-01" db="EMBL/GenBank/DDBJ databases">
        <authorList>
            <person name="Corre E."/>
            <person name="Pelletier E."/>
            <person name="Niang G."/>
            <person name="Scheremetjew M."/>
            <person name="Finn R."/>
            <person name="Kale V."/>
            <person name="Holt S."/>
            <person name="Cochrane G."/>
            <person name="Meng A."/>
            <person name="Brown T."/>
            <person name="Cohen L."/>
        </authorList>
    </citation>
    <scope>NUCLEOTIDE SEQUENCE</scope>
    <source>
        <strain evidence="5">10249 10 AB</strain>
    </source>
</reference>
<keyword evidence="2" id="KW-0150">Chloroplast</keyword>
<keyword evidence="3" id="KW-0934">Plastid</keyword>
<sequence length="333" mass="37104">MITMMYGNRKALGNRSGTTIPGLLFLVAIVSRMATTAFGFSSMSSLQSRFLTRSTTTELHATKSYPPMSRDEVQAMLDTIPVYAVTEPNQEGLVLLKEKNNPKDIAYFFFSPDAANTVFSPLRKKENESSGMGEWSVSAYPLGLVWFELINEPEEGIEYRLLPDPEDLIGAQNLLREQQRQSKKIDVRIQDLFQKPFNEIPVFVDQFLRVTVPDDNDKRGRVPLYFGLKDLMDTVNQAIKGSSGEYQAAMSAVDLGDLIDEMMQESANDYRIAVLVPPTAGKEASPSPSPAPVESKKRVDVDDFQKVVEGKQESKMTNDTPIATPTAADDLWD</sequence>
<gene>
    <name evidence="5" type="ORF">PAUS00366_LOCUS14090</name>
</gene>
<feature type="compositionally biased region" description="Basic and acidic residues" evidence="4">
    <location>
        <begin position="294"/>
        <end position="316"/>
    </location>
</feature>
<dbReference type="GO" id="GO:0009507">
    <property type="term" value="C:chloroplast"/>
    <property type="evidence" value="ECO:0007669"/>
    <property type="project" value="UniProtKB-SubCell"/>
</dbReference>
<evidence type="ECO:0000256" key="1">
    <source>
        <dbReference type="ARBA" id="ARBA00004229"/>
    </source>
</evidence>